<organism evidence="2 3">
    <name type="scientific">Rhabdobacter roseus</name>
    <dbReference type="NCBI Taxonomy" id="1655419"/>
    <lineage>
        <taxon>Bacteria</taxon>
        <taxon>Pseudomonadati</taxon>
        <taxon>Bacteroidota</taxon>
        <taxon>Cytophagia</taxon>
        <taxon>Cytophagales</taxon>
        <taxon>Cytophagaceae</taxon>
        <taxon>Rhabdobacter</taxon>
    </lineage>
</organism>
<feature type="signal peptide" evidence="1">
    <location>
        <begin position="1"/>
        <end position="32"/>
    </location>
</feature>
<feature type="chain" id="PRO_5032660725" description="Carboxypeptidase-like regulatory domain-containing protein" evidence="1">
    <location>
        <begin position="33"/>
        <end position="419"/>
    </location>
</feature>
<evidence type="ECO:0008006" key="4">
    <source>
        <dbReference type="Google" id="ProtNLM"/>
    </source>
</evidence>
<accession>A0A840TIE1</accession>
<dbReference type="InterPro" id="IPR008969">
    <property type="entry name" value="CarboxyPept-like_regulatory"/>
</dbReference>
<name>A0A840TIE1_9BACT</name>
<reference evidence="2 3" key="1">
    <citation type="submission" date="2020-08" db="EMBL/GenBank/DDBJ databases">
        <title>Genomic Encyclopedia of Type Strains, Phase IV (KMG-IV): sequencing the most valuable type-strain genomes for metagenomic binning, comparative biology and taxonomic classification.</title>
        <authorList>
            <person name="Goeker M."/>
        </authorList>
    </citation>
    <scope>NUCLEOTIDE SEQUENCE [LARGE SCALE GENOMIC DNA]</scope>
    <source>
        <strain evidence="2 3">DSM 105074</strain>
    </source>
</reference>
<dbReference type="AlphaFoldDB" id="A0A840TIE1"/>
<dbReference type="EMBL" id="JACHGF010000002">
    <property type="protein sequence ID" value="MBB5283234.1"/>
    <property type="molecule type" value="Genomic_DNA"/>
</dbReference>
<evidence type="ECO:0000313" key="3">
    <source>
        <dbReference type="Proteomes" id="UP000557307"/>
    </source>
</evidence>
<protein>
    <recommendedName>
        <fullName evidence="4">Carboxypeptidase-like regulatory domain-containing protein</fullName>
    </recommendedName>
</protein>
<proteinExistence type="predicted"/>
<dbReference type="Pfam" id="PF13715">
    <property type="entry name" value="CarbopepD_reg_2"/>
    <property type="match status" value="1"/>
</dbReference>
<evidence type="ECO:0000256" key="1">
    <source>
        <dbReference type="SAM" id="SignalP"/>
    </source>
</evidence>
<sequence length="419" mass="48192">MTLTYPKNNGRWLRRVLAVAMMGYFASPQVVAQQATIRGKVIDGTTNQPLEFVSVYLNTTTIGTLTNEKGDFSIPARVAGKYELVVSMVGYEPIIYALDVNELPASFLFKLAPKDYALKGITVKAKRDQEWYRNLEVFKENFLGRGDLARQCKILNPEVLIIVFDPETGTLKVEAKDAIQIENLALGYKISYLLVGFEYLTRERFISYLGYPRYELITGNARQQRRWERNRLTAYHGSTMHFVRALRQQRLEEEGFNLRRLIRMPNPDRPSPEAFEQARAQLRARGDYDQVPEDDPIKVTLSKANLPEVLERLDTAKVPYQNYLQRDSSGVRMAFEGYFQVVYTGEKEEFSYIHSTSGPGPTRRPTFQTSVLSLQTEWVQLDELGEFNPPLGVFVEGYWGWEKVSYSLPFDYRPDPQVP</sequence>
<dbReference type="Gene3D" id="2.60.40.1120">
    <property type="entry name" value="Carboxypeptidase-like, regulatory domain"/>
    <property type="match status" value="1"/>
</dbReference>
<comment type="caution">
    <text evidence="2">The sequence shown here is derived from an EMBL/GenBank/DDBJ whole genome shotgun (WGS) entry which is preliminary data.</text>
</comment>
<dbReference type="Proteomes" id="UP000557307">
    <property type="component" value="Unassembled WGS sequence"/>
</dbReference>
<dbReference type="SUPFAM" id="SSF49464">
    <property type="entry name" value="Carboxypeptidase regulatory domain-like"/>
    <property type="match status" value="1"/>
</dbReference>
<keyword evidence="3" id="KW-1185">Reference proteome</keyword>
<gene>
    <name evidence="2" type="ORF">HNQ92_001360</name>
</gene>
<evidence type="ECO:0000313" key="2">
    <source>
        <dbReference type="EMBL" id="MBB5283234.1"/>
    </source>
</evidence>
<keyword evidence="1" id="KW-0732">Signal</keyword>